<dbReference type="Gene3D" id="3.40.50.720">
    <property type="entry name" value="NAD(P)-binding Rossmann-like Domain"/>
    <property type="match status" value="1"/>
</dbReference>
<comment type="similarity">
    <text evidence="1">Belongs to the short-chain dehydrogenases/reductases (SDR) family.</text>
</comment>
<dbReference type="PANTHER" id="PTHR43391">
    <property type="entry name" value="RETINOL DEHYDROGENASE-RELATED"/>
    <property type="match status" value="1"/>
</dbReference>
<evidence type="ECO:0000256" key="3">
    <source>
        <dbReference type="ARBA" id="ARBA00023002"/>
    </source>
</evidence>
<dbReference type="InterPro" id="IPR036291">
    <property type="entry name" value="NAD(P)-bd_dom_sf"/>
</dbReference>
<dbReference type="SUPFAM" id="SSF51735">
    <property type="entry name" value="NAD(P)-binding Rossmann-fold domains"/>
    <property type="match status" value="1"/>
</dbReference>
<sequence length="116" mass="13183">MATFYNASKAALVSFYETLRVECGSHIGITIVLPGLIESEITVPDSMSEFQAKFLPPFEPTKQCAEASVQSACRGDMYLTEPSWWNALSMLKLLRPELVEWFCRWNFMNGPKIKQL</sequence>
<reference evidence="4" key="2">
    <citation type="journal article" date="2023" name="Int. J. Mol. Sci.">
        <title>De Novo Assembly and Annotation of 11 Diverse Shrub Willow (Salix) Genomes Reveals Novel Gene Organization in Sex-Linked Regions.</title>
        <authorList>
            <person name="Hyden B."/>
            <person name="Feng K."/>
            <person name="Yates T.B."/>
            <person name="Jawdy S."/>
            <person name="Cereghino C."/>
            <person name="Smart L.B."/>
            <person name="Muchero W."/>
        </authorList>
    </citation>
    <scope>NUCLEOTIDE SEQUENCE [LARGE SCALE GENOMIC DNA]</scope>
    <source>
        <tissue evidence="4">Shoot tip</tissue>
    </source>
</reference>
<dbReference type="GO" id="GO:0005829">
    <property type="term" value="C:cytosol"/>
    <property type="evidence" value="ECO:0007669"/>
    <property type="project" value="TreeGrafter"/>
</dbReference>
<organism evidence="4 5">
    <name type="scientific">Salix viminalis</name>
    <name type="common">Common osier</name>
    <name type="synonym">Basket willow</name>
    <dbReference type="NCBI Taxonomy" id="40686"/>
    <lineage>
        <taxon>Eukaryota</taxon>
        <taxon>Viridiplantae</taxon>
        <taxon>Streptophyta</taxon>
        <taxon>Embryophyta</taxon>
        <taxon>Tracheophyta</taxon>
        <taxon>Spermatophyta</taxon>
        <taxon>Magnoliopsida</taxon>
        <taxon>eudicotyledons</taxon>
        <taxon>Gunneridae</taxon>
        <taxon>Pentapetalae</taxon>
        <taxon>rosids</taxon>
        <taxon>fabids</taxon>
        <taxon>Malpighiales</taxon>
        <taxon>Salicaceae</taxon>
        <taxon>Saliceae</taxon>
        <taxon>Salix</taxon>
    </lineage>
</organism>
<keyword evidence="5" id="KW-1185">Reference proteome</keyword>
<evidence type="ECO:0000313" key="4">
    <source>
        <dbReference type="EMBL" id="KAJ6749731.1"/>
    </source>
</evidence>
<evidence type="ECO:0000256" key="2">
    <source>
        <dbReference type="ARBA" id="ARBA00022857"/>
    </source>
</evidence>
<gene>
    <name evidence="4" type="ORF">OIU85_000372</name>
</gene>
<name>A0A9Q0VJ18_SALVM</name>
<dbReference type="PANTHER" id="PTHR43391:SF76">
    <property type="entry name" value="11-BETA-HYDROXYSTEROID DEHYDROGENASE-LIKE 2-RELATED"/>
    <property type="match status" value="1"/>
</dbReference>
<evidence type="ECO:0000313" key="5">
    <source>
        <dbReference type="Proteomes" id="UP001151529"/>
    </source>
</evidence>
<evidence type="ECO:0000256" key="1">
    <source>
        <dbReference type="ARBA" id="ARBA00006484"/>
    </source>
</evidence>
<dbReference type="AlphaFoldDB" id="A0A9Q0VJ18"/>
<comment type="caution">
    <text evidence="4">The sequence shown here is derived from an EMBL/GenBank/DDBJ whole genome shotgun (WGS) entry which is preliminary data.</text>
</comment>
<dbReference type="OrthoDB" id="47007at2759"/>
<reference evidence="4" key="1">
    <citation type="submission" date="2022-11" db="EMBL/GenBank/DDBJ databases">
        <authorList>
            <person name="Hyden B.L."/>
            <person name="Feng K."/>
            <person name="Yates T."/>
            <person name="Jawdy S."/>
            <person name="Smart L.B."/>
            <person name="Muchero W."/>
        </authorList>
    </citation>
    <scope>NUCLEOTIDE SEQUENCE</scope>
    <source>
        <tissue evidence="4">Shoot tip</tissue>
    </source>
</reference>
<keyword evidence="3" id="KW-0560">Oxidoreductase</keyword>
<accession>A0A9Q0VJ18</accession>
<protein>
    <submittedName>
        <fullName evidence="4">Uncharacterized protein</fullName>
    </submittedName>
</protein>
<keyword evidence="2" id="KW-0521">NADP</keyword>
<dbReference type="EMBL" id="JAPFFL010000001">
    <property type="protein sequence ID" value="KAJ6749731.1"/>
    <property type="molecule type" value="Genomic_DNA"/>
</dbReference>
<proteinExistence type="inferred from homology"/>
<dbReference type="GO" id="GO:0016491">
    <property type="term" value="F:oxidoreductase activity"/>
    <property type="evidence" value="ECO:0007669"/>
    <property type="project" value="UniProtKB-KW"/>
</dbReference>
<dbReference type="Proteomes" id="UP001151529">
    <property type="component" value="Chromosome 16"/>
</dbReference>